<proteinExistence type="predicted"/>
<evidence type="ECO:0000256" key="1">
    <source>
        <dbReference type="SAM" id="SignalP"/>
    </source>
</evidence>
<dbReference type="RefSeq" id="WP_258122529.1">
    <property type="nucleotide sequence ID" value="NZ_CP062229.1"/>
</dbReference>
<keyword evidence="3" id="KW-1185">Reference proteome</keyword>
<evidence type="ECO:0000313" key="3">
    <source>
        <dbReference type="Proteomes" id="UP001058098"/>
    </source>
</evidence>
<feature type="chain" id="PRO_5045346681" description="Rap1a immunity protein domain-containing protein" evidence="1">
    <location>
        <begin position="21"/>
        <end position="106"/>
    </location>
</feature>
<organism evidence="2 3">
    <name type="scientific">Mesorhizobium onobrychidis</name>
    <dbReference type="NCBI Taxonomy" id="2775404"/>
    <lineage>
        <taxon>Bacteria</taxon>
        <taxon>Pseudomonadati</taxon>
        <taxon>Pseudomonadota</taxon>
        <taxon>Alphaproteobacteria</taxon>
        <taxon>Hyphomicrobiales</taxon>
        <taxon>Phyllobacteriaceae</taxon>
        <taxon>Mesorhizobium</taxon>
    </lineage>
</organism>
<dbReference type="EMBL" id="CP062229">
    <property type="protein sequence ID" value="UVC17641.1"/>
    <property type="molecule type" value="Genomic_DNA"/>
</dbReference>
<keyword evidence="1" id="KW-0732">Signal</keyword>
<name>A0ABY5R2D2_9HYPH</name>
<protein>
    <recommendedName>
        <fullName evidence="4">Rap1a immunity protein domain-containing protein</fullName>
    </recommendedName>
</protein>
<feature type="signal peptide" evidence="1">
    <location>
        <begin position="1"/>
        <end position="20"/>
    </location>
</feature>
<evidence type="ECO:0000313" key="2">
    <source>
        <dbReference type="EMBL" id="UVC17641.1"/>
    </source>
</evidence>
<sequence>MRNVAAAIALVMISVGGAGADFKSSREAYDNCLIAGMVKFKDLCEPADQLAKAVAVGCNPQLVALMRSLPNMKTVDKAELAAKHRQDKTDEVMSLLLEYRLKHPCQ</sequence>
<accession>A0ABY5R2D2</accession>
<dbReference type="Proteomes" id="UP001058098">
    <property type="component" value="Chromosome"/>
</dbReference>
<evidence type="ECO:0008006" key="4">
    <source>
        <dbReference type="Google" id="ProtNLM"/>
    </source>
</evidence>
<reference evidence="2" key="1">
    <citation type="submission" date="2020-09" db="EMBL/GenBank/DDBJ databases">
        <title>Rhizobia associated with sainfoin plants.</title>
        <authorList>
            <person name="Asharfi S."/>
            <person name="Kuzmanovic N."/>
            <person name="Bunk B."/>
            <person name="Sproeer C."/>
            <person name="Becker M."/>
            <person name="Thuenen T."/>
        </authorList>
    </citation>
    <scope>NUCLEOTIDE SEQUENCE</scope>
    <source>
        <strain evidence="2">OM4</strain>
    </source>
</reference>
<gene>
    <name evidence="2" type="ORF">IHQ72_11415</name>
</gene>